<keyword evidence="2" id="KW-0238">DNA-binding</keyword>
<gene>
    <name evidence="2" type="ORF">FH715_16925</name>
</gene>
<evidence type="ECO:0000313" key="3">
    <source>
        <dbReference type="Proteomes" id="UP000311713"/>
    </source>
</evidence>
<organism evidence="2 3">
    <name type="scientific">Streptomyces sedi</name>
    <dbReference type="NCBI Taxonomy" id="555059"/>
    <lineage>
        <taxon>Bacteria</taxon>
        <taxon>Bacillati</taxon>
        <taxon>Actinomycetota</taxon>
        <taxon>Actinomycetes</taxon>
        <taxon>Kitasatosporales</taxon>
        <taxon>Streptomycetaceae</taxon>
        <taxon>Streptomyces</taxon>
    </lineage>
</organism>
<dbReference type="Pfam" id="PF06224">
    <property type="entry name" value="AlkZ-like"/>
    <property type="match status" value="1"/>
</dbReference>
<accession>A0A5C4UYD3</accession>
<comment type="caution">
    <text evidence="2">The sequence shown here is derived from an EMBL/GenBank/DDBJ whole genome shotgun (WGS) entry which is preliminary data.</text>
</comment>
<dbReference type="AlphaFoldDB" id="A0A5C4UYD3"/>
<dbReference type="PANTHER" id="PTHR38479">
    <property type="entry name" value="LMO0824 PROTEIN"/>
    <property type="match status" value="1"/>
</dbReference>
<dbReference type="EMBL" id="VDGT01000012">
    <property type="protein sequence ID" value="TNM28724.1"/>
    <property type="molecule type" value="Genomic_DNA"/>
</dbReference>
<dbReference type="InterPro" id="IPR009351">
    <property type="entry name" value="AlkZ-like"/>
</dbReference>
<feature type="region of interest" description="Disordered" evidence="1">
    <location>
        <begin position="1"/>
        <end position="24"/>
    </location>
</feature>
<keyword evidence="3" id="KW-1185">Reference proteome</keyword>
<sequence length="410" mass="45072">MAPPPAPVPSASPHGRPRGDRPTSVVRHVTDAERRARLATRHALAPAWRVDSPPDAARAMTVLHATEPATVSLSCHARMRSLTTRRMDHALFTDRSLVKQLAMRRTLFVFPRDLLPAAWAGASARVAATERARITRDVVAAGLASDGDDWLDRAREEVLALLADHPEGLTAREIRGAVPMIDVRVAVRPGDPWTASRVLTQLGATADLVRGTNTGGWHSSRPRWTLMRSWLGAVPAPMTAAEGYREITRRWLYSFGPGTEDDLVWWLGATRTIVRGALADVGAVPVSLDDGTNGWLLADDVDEVADPGPWAALLPVLDPTVMGWRARDFYLGPHRDLLFERRGNAGTTAWVNGRTVGCWTQDESGRVRTRLLERVSADERRLLEAEAERLTAWLAGFRVPTVYTSPAMRT</sequence>
<proteinExistence type="predicted"/>
<dbReference type="OrthoDB" id="9148135at2"/>
<evidence type="ECO:0000256" key="1">
    <source>
        <dbReference type="SAM" id="MobiDB-lite"/>
    </source>
</evidence>
<feature type="compositionally biased region" description="Pro residues" evidence="1">
    <location>
        <begin position="1"/>
        <end position="10"/>
    </location>
</feature>
<dbReference type="GO" id="GO:0003677">
    <property type="term" value="F:DNA binding"/>
    <property type="evidence" value="ECO:0007669"/>
    <property type="project" value="UniProtKB-KW"/>
</dbReference>
<evidence type="ECO:0000313" key="2">
    <source>
        <dbReference type="EMBL" id="TNM28724.1"/>
    </source>
</evidence>
<dbReference type="Proteomes" id="UP000311713">
    <property type="component" value="Unassembled WGS sequence"/>
</dbReference>
<name>A0A5C4UYD3_9ACTN</name>
<dbReference type="RefSeq" id="WP_139646138.1">
    <property type="nucleotide sequence ID" value="NZ_BAAAZS010000099.1"/>
</dbReference>
<protein>
    <submittedName>
        <fullName evidence="2">Winged helix DNA-binding domain-containing protein</fullName>
    </submittedName>
</protein>
<reference evidence="2 3" key="1">
    <citation type="submission" date="2019-06" db="EMBL/GenBank/DDBJ databases">
        <title>Draft genome of Streptomyces sedi sp. JCM16909.</title>
        <authorList>
            <person name="Klykleung N."/>
            <person name="Tanasupawat S."/>
            <person name="Kudo T."/>
            <person name="Yuki M."/>
            <person name="Ohkuma M."/>
        </authorList>
    </citation>
    <scope>NUCLEOTIDE SEQUENCE [LARGE SCALE GENOMIC DNA]</scope>
    <source>
        <strain evidence="2 3">JCM 16909</strain>
    </source>
</reference>
<dbReference type="PANTHER" id="PTHR38479:SF2">
    <property type="entry name" value="WINGED HELIX DNA-BINDING DOMAIN-CONTAINING PROTEIN"/>
    <property type="match status" value="1"/>
</dbReference>